<dbReference type="Proteomes" id="UP000276133">
    <property type="component" value="Unassembled WGS sequence"/>
</dbReference>
<evidence type="ECO:0000313" key="2">
    <source>
        <dbReference type="Proteomes" id="UP000276133"/>
    </source>
</evidence>
<protein>
    <submittedName>
        <fullName evidence="1">Uncharacterized protein</fullName>
    </submittedName>
</protein>
<gene>
    <name evidence="1" type="ORF">BpHYR1_017742</name>
</gene>
<comment type="caution">
    <text evidence="1">The sequence shown here is derived from an EMBL/GenBank/DDBJ whole genome shotgun (WGS) entry which is preliminary data.</text>
</comment>
<organism evidence="1 2">
    <name type="scientific">Brachionus plicatilis</name>
    <name type="common">Marine rotifer</name>
    <name type="synonym">Brachionus muelleri</name>
    <dbReference type="NCBI Taxonomy" id="10195"/>
    <lineage>
        <taxon>Eukaryota</taxon>
        <taxon>Metazoa</taxon>
        <taxon>Spiralia</taxon>
        <taxon>Gnathifera</taxon>
        <taxon>Rotifera</taxon>
        <taxon>Eurotatoria</taxon>
        <taxon>Monogononta</taxon>
        <taxon>Pseudotrocha</taxon>
        <taxon>Ploima</taxon>
        <taxon>Brachionidae</taxon>
        <taxon>Brachionus</taxon>
    </lineage>
</organism>
<sequence length="103" mass="11862">MRLMDKLRNKKFRSQFFKEFRCPFSQKWWCTLNFYYLSISQAPCNAGLNKANDKSLLGKQGSRMEYGKNKSSGLSSGRGFKNSKNGQILILINYSVDRFTAGI</sequence>
<dbReference type="EMBL" id="REGN01001950">
    <property type="protein sequence ID" value="RNA31371.1"/>
    <property type="molecule type" value="Genomic_DNA"/>
</dbReference>
<accession>A0A3M7S6H2</accession>
<dbReference type="AlphaFoldDB" id="A0A3M7S6H2"/>
<name>A0A3M7S6H2_BRAPC</name>
<proteinExistence type="predicted"/>
<keyword evidence="2" id="KW-1185">Reference proteome</keyword>
<reference evidence="1 2" key="1">
    <citation type="journal article" date="2018" name="Sci. Rep.">
        <title>Genomic signatures of local adaptation to the degree of environmental predictability in rotifers.</title>
        <authorList>
            <person name="Franch-Gras L."/>
            <person name="Hahn C."/>
            <person name="Garcia-Roger E.M."/>
            <person name="Carmona M.J."/>
            <person name="Serra M."/>
            <person name="Gomez A."/>
        </authorList>
    </citation>
    <scope>NUCLEOTIDE SEQUENCE [LARGE SCALE GENOMIC DNA]</scope>
    <source>
        <strain evidence="1">HYR1</strain>
    </source>
</reference>
<evidence type="ECO:0000313" key="1">
    <source>
        <dbReference type="EMBL" id="RNA31371.1"/>
    </source>
</evidence>